<proteinExistence type="predicted"/>
<evidence type="ECO:0000256" key="1">
    <source>
        <dbReference type="SAM" id="MobiDB-lite"/>
    </source>
</evidence>
<organism evidence="2 3">
    <name type="scientific">Hydnum rufescens UP504</name>
    <dbReference type="NCBI Taxonomy" id="1448309"/>
    <lineage>
        <taxon>Eukaryota</taxon>
        <taxon>Fungi</taxon>
        <taxon>Dikarya</taxon>
        <taxon>Basidiomycota</taxon>
        <taxon>Agaricomycotina</taxon>
        <taxon>Agaricomycetes</taxon>
        <taxon>Cantharellales</taxon>
        <taxon>Hydnaceae</taxon>
        <taxon>Hydnum</taxon>
    </lineage>
</organism>
<dbReference type="OrthoDB" id="3261690at2759"/>
<name>A0A9P6DS85_9AGAM</name>
<dbReference type="Proteomes" id="UP000886523">
    <property type="component" value="Unassembled WGS sequence"/>
</dbReference>
<feature type="region of interest" description="Disordered" evidence="1">
    <location>
        <begin position="46"/>
        <end position="89"/>
    </location>
</feature>
<evidence type="ECO:0000313" key="3">
    <source>
        <dbReference type="Proteomes" id="UP000886523"/>
    </source>
</evidence>
<accession>A0A9P6DS85</accession>
<dbReference type="AlphaFoldDB" id="A0A9P6DS85"/>
<gene>
    <name evidence="2" type="ORF">BS47DRAFT_1362762</name>
</gene>
<sequence>MNKALPMPLSYNTHPASDPSNGILPLEVYLIHEFIKEHSLLSQNSHFSKRENDSGHDGQGIGRNNHANDGNGHIHGSGDGSDNDHCGLAVPPNVQQAQFSTTGVYPFRGTQGIINAFENCHPPDARRDVNLPIGITASLDHITGDIEIHPAMSLKDVIKHNVHISVTPYALAIPLRTTHPNHGVMSTLPLSVQQPLPSLKSIFAQPLQVGPWPKCYSQSGTRRHFKGESTLGTGFFRDLNMCLTQVSGFCLTVAYTTEKGLTYNMSIKHCSVDAGNCDILNTPPPTHNAWFNNMVRLPLGTSQGAFQGIDAVLLYDSVMVIPTASYWGLKCLGLEGLNELIELQHGSSRSYAGQEEALVLTAAIWWVLNGLSSRPREGMAYDALSSFIFPHMVDLQHAHWWGHAEATLNPNFSVNYNYYWADQQG</sequence>
<protein>
    <submittedName>
        <fullName evidence="2">Uncharacterized protein</fullName>
    </submittedName>
</protein>
<evidence type="ECO:0000313" key="2">
    <source>
        <dbReference type="EMBL" id="KAF9512976.1"/>
    </source>
</evidence>
<comment type="caution">
    <text evidence="2">The sequence shown here is derived from an EMBL/GenBank/DDBJ whole genome shotgun (WGS) entry which is preliminary data.</text>
</comment>
<reference evidence="2" key="1">
    <citation type="journal article" date="2020" name="Nat. Commun.">
        <title>Large-scale genome sequencing of mycorrhizal fungi provides insights into the early evolution of symbiotic traits.</title>
        <authorList>
            <person name="Miyauchi S."/>
            <person name="Kiss E."/>
            <person name="Kuo A."/>
            <person name="Drula E."/>
            <person name="Kohler A."/>
            <person name="Sanchez-Garcia M."/>
            <person name="Morin E."/>
            <person name="Andreopoulos B."/>
            <person name="Barry K.W."/>
            <person name="Bonito G."/>
            <person name="Buee M."/>
            <person name="Carver A."/>
            <person name="Chen C."/>
            <person name="Cichocki N."/>
            <person name="Clum A."/>
            <person name="Culley D."/>
            <person name="Crous P.W."/>
            <person name="Fauchery L."/>
            <person name="Girlanda M."/>
            <person name="Hayes R.D."/>
            <person name="Keri Z."/>
            <person name="LaButti K."/>
            <person name="Lipzen A."/>
            <person name="Lombard V."/>
            <person name="Magnuson J."/>
            <person name="Maillard F."/>
            <person name="Murat C."/>
            <person name="Nolan M."/>
            <person name="Ohm R.A."/>
            <person name="Pangilinan J."/>
            <person name="Pereira M.F."/>
            <person name="Perotto S."/>
            <person name="Peter M."/>
            <person name="Pfister S."/>
            <person name="Riley R."/>
            <person name="Sitrit Y."/>
            <person name="Stielow J.B."/>
            <person name="Szollosi G."/>
            <person name="Zifcakova L."/>
            <person name="Stursova M."/>
            <person name="Spatafora J.W."/>
            <person name="Tedersoo L."/>
            <person name="Vaario L.M."/>
            <person name="Yamada A."/>
            <person name="Yan M."/>
            <person name="Wang P."/>
            <person name="Xu J."/>
            <person name="Bruns T."/>
            <person name="Baldrian P."/>
            <person name="Vilgalys R."/>
            <person name="Dunand C."/>
            <person name="Henrissat B."/>
            <person name="Grigoriev I.V."/>
            <person name="Hibbett D."/>
            <person name="Nagy L.G."/>
            <person name="Martin F.M."/>
        </authorList>
    </citation>
    <scope>NUCLEOTIDE SEQUENCE</scope>
    <source>
        <strain evidence="2">UP504</strain>
    </source>
</reference>
<dbReference type="EMBL" id="MU128979">
    <property type="protein sequence ID" value="KAF9512976.1"/>
    <property type="molecule type" value="Genomic_DNA"/>
</dbReference>
<keyword evidence="3" id="KW-1185">Reference proteome</keyword>